<protein>
    <submittedName>
        <fullName evidence="1">Uncharacterized protein</fullName>
    </submittedName>
</protein>
<dbReference type="EMBL" id="JPDN02000069">
    <property type="protein sequence ID" value="PON20465.1"/>
    <property type="molecule type" value="Genomic_DNA"/>
</dbReference>
<evidence type="ECO:0000313" key="1">
    <source>
        <dbReference type="EMBL" id="PON20465.1"/>
    </source>
</evidence>
<keyword evidence="2" id="KW-1185">Reference proteome</keyword>
<name>A0A2P4Z852_9HYPO</name>
<dbReference type="Proteomes" id="UP000054821">
    <property type="component" value="Unassembled WGS sequence"/>
</dbReference>
<reference evidence="1 2" key="1">
    <citation type="journal article" date="2016" name="Genome Announc.">
        <title>Draft Whole-Genome Sequence of Trichoderma gamsii T6085, a Promising Biocontrol Agent of Fusarium Head Blight on Wheat.</title>
        <authorList>
            <person name="Baroncelli R."/>
            <person name="Zapparata A."/>
            <person name="Piaggeschi G."/>
            <person name="Sarrocco S."/>
            <person name="Vannacci G."/>
        </authorList>
    </citation>
    <scope>NUCLEOTIDE SEQUENCE [LARGE SCALE GENOMIC DNA]</scope>
    <source>
        <strain evidence="1 2">T6085</strain>
    </source>
</reference>
<dbReference type="RefSeq" id="XP_024404410.1">
    <property type="nucleotide sequence ID" value="XM_024550851.1"/>
</dbReference>
<comment type="caution">
    <text evidence="1">The sequence shown here is derived from an EMBL/GenBank/DDBJ whole genome shotgun (WGS) entry which is preliminary data.</text>
</comment>
<dbReference type="AlphaFoldDB" id="A0A2P4Z852"/>
<organism evidence="1 2">
    <name type="scientific">Trichoderma gamsii</name>
    <dbReference type="NCBI Taxonomy" id="398673"/>
    <lineage>
        <taxon>Eukaryota</taxon>
        <taxon>Fungi</taxon>
        <taxon>Dikarya</taxon>
        <taxon>Ascomycota</taxon>
        <taxon>Pezizomycotina</taxon>
        <taxon>Sordariomycetes</taxon>
        <taxon>Hypocreomycetidae</taxon>
        <taxon>Hypocreales</taxon>
        <taxon>Hypocreaceae</taxon>
        <taxon>Trichoderma</taxon>
    </lineage>
</organism>
<dbReference type="GeneID" id="36347925"/>
<gene>
    <name evidence="1" type="ORF">TGAM01_v210696</name>
</gene>
<sequence length="34" mass="4110">MTYNIIYTCRLQSTSTHFVVENREMGDRKSLHDY</sequence>
<proteinExistence type="predicted"/>
<evidence type="ECO:0000313" key="2">
    <source>
        <dbReference type="Proteomes" id="UP000054821"/>
    </source>
</evidence>
<accession>A0A2P4Z852</accession>